<protein>
    <submittedName>
        <fullName evidence="2">Predicted protein</fullName>
    </submittedName>
</protein>
<evidence type="ECO:0000313" key="2">
    <source>
        <dbReference type="EMBL" id="EDR02340.1"/>
    </source>
</evidence>
<proteinExistence type="predicted"/>
<dbReference type="KEGG" id="lbc:LACBIDRAFT_309779"/>
<dbReference type="AlphaFoldDB" id="B0DT22"/>
<evidence type="ECO:0000256" key="1">
    <source>
        <dbReference type="SAM" id="MobiDB-lite"/>
    </source>
</evidence>
<reference evidence="2 3" key="1">
    <citation type="journal article" date="2008" name="Nature">
        <title>The genome of Laccaria bicolor provides insights into mycorrhizal symbiosis.</title>
        <authorList>
            <person name="Martin F."/>
            <person name="Aerts A."/>
            <person name="Ahren D."/>
            <person name="Brun A."/>
            <person name="Danchin E.G.J."/>
            <person name="Duchaussoy F."/>
            <person name="Gibon J."/>
            <person name="Kohler A."/>
            <person name="Lindquist E."/>
            <person name="Pereda V."/>
            <person name="Salamov A."/>
            <person name="Shapiro H.J."/>
            <person name="Wuyts J."/>
            <person name="Blaudez D."/>
            <person name="Buee M."/>
            <person name="Brokstein P."/>
            <person name="Canbaeck B."/>
            <person name="Cohen D."/>
            <person name="Courty P.E."/>
            <person name="Coutinho P.M."/>
            <person name="Delaruelle C."/>
            <person name="Detter J.C."/>
            <person name="Deveau A."/>
            <person name="DiFazio S."/>
            <person name="Duplessis S."/>
            <person name="Fraissinet-Tachet L."/>
            <person name="Lucic E."/>
            <person name="Frey-Klett P."/>
            <person name="Fourrey C."/>
            <person name="Feussner I."/>
            <person name="Gay G."/>
            <person name="Grimwood J."/>
            <person name="Hoegger P.J."/>
            <person name="Jain P."/>
            <person name="Kilaru S."/>
            <person name="Labbe J."/>
            <person name="Lin Y.C."/>
            <person name="Legue V."/>
            <person name="Le Tacon F."/>
            <person name="Marmeisse R."/>
            <person name="Melayah D."/>
            <person name="Montanini B."/>
            <person name="Muratet M."/>
            <person name="Nehls U."/>
            <person name="Niculita-Hirzel H."/>
            <person name="Oudot-Le Secq M.P."/>
            <person name="Peter M."/>
            <person name="Quesneville H."/>
            <person name="Rajashekar B."/>
            <person name="Reich M."/>
            <person name="Rouhier N."/>
            <person name="Schmutz J."/>
            <person name="Yin T."/>
            <person name="Chalot M."/>
            <person name="Henrissat B."/>
            <person name="Kuees U."/>
            <person name="Lucas S."/>
            <person name="Van de Peer Y."/>
            <person name="Podila G.K."/>
            <person name="Polle A."/>
            <person name="Pukkila P.J."/>
            <person name="Richardson P.M."/>
            <person name="Rouze P."/>
            <person name="Sanders I.R."/>
            <person name="Stajich J.E."/>
            <person name="Tunlid A."/>
            <person name="Tuskan G."/>
            <person name="Grigoriev I.V."/>
        </authorList>
    </citation>
    <scope>NUCLEOTIDE SEQUENCE [LARGE SCALE GENOMIC DNA]</scope>
    <source>
        <strain evidence="3">S238N-H82 / ATCC MYA-4686</strain>
    </source>
</reference>
<name>B0DT22_LACBS</name>
<dbReference type="GeneID" id="6082642"/>
<dbReference type="HOGENOM" id="CLU_2277971_0_0_1"/>
<sequence>MSTGCTEIQAYSLGTHPFAHSFCSMKLTDHGQRQPTFAVPQTLPLHQQHAYLSGGRWLVTEMDDGLDEVPAIHEPIVRIQSASTRSRSCLAPYNDPLKSPSS</sequence>
<dbReference type="EMBL" id="DS547131">
    <property type="protein sequence ID" value="EDR02340.1"/>
    <property type="molecule type" value="Genomic_DNA"/>
</dbReference>
<accession>B0DT22</accession>
<gene>
    <name evidence="2" type="ORF">LACBIDRAFT_309779</name>
</gene>
<feature type="region of interest" description="Disordered" evidence="1">
    <location>
        <begin position="82"/>
        <end position="102"/>
    </location>
</feature>
<dbReference type="RefSeq" id="XP_001887017.1">
    <property type="nucleotide sequence ID" value="XM_001886982.1"/>
</dbReference>
<dbReference type="Proteomes" id="UP000001194">
    <property type="component" value="Unassembled WGS sequence"/>
</dbReference>
<keyword evidence="3" id="KW-1185">Reference proteome</keyword>
<organism evidence="3">
    <name type="scientific">Laccaria bicolor (strain S238N-H82 / ATCC MYA-4686)</name>
    <name type="common">Bicoloured deceiver</name>
    <name type="synonym">Laccaria laccata var. bicolor</name>
    <dbReference type="NCBI Taxonomy" id="486041"/>
    <lineage>
        <taxon>Eukaryota</taxon>
        <taxon>Fungi</taxon>
        <taxon>Dikarya</taxon>
        <taxon>Basidiomycota</taxon>
        <taxon>Agaricomycotina</taxon>
        <taxon>Agaricomycetes</taxon>
        <taxon>Agaricomycetidae</taxon>
        <taxon>Agaricales</taxon>
        <taxon>Agaricineae</taxon>
        <taxon>Hydnangiaceae</taxon>
        <taxon>Laccaria</taxon>
    </lineage>
</organism>
<dbReference type="InParanoid" id="B0DT22"/>
<evidence type="ECO:0000313" key="3">
    <source>
        <dbReference type="Proteomes" id="UP000001194"/>
    </source>
</evidence>